<feature type="domain" description="HTH lacI-type" evidence="1">
    <location>
        <begin position="1"/>
        <end position="35"/>
    </location>
</feature>
<keyword evidence="3" id="KW-1185">Reference proteome</keyword>
<proteinExistence type="predicted"/>
<keyword evidence="2" id="KW-0238">DNA-binding</keyword>
<evidence type="ECO:0000259" key="1">
    <source>
        <dbReference type="PROSITE" id="PS50932"/>
    </source>
</evidence>
<reference evidence="2 3" key="1">
    <citation type="submission" date="2020-08" db="EMBL/GenBank/DDBJ databases">
        <title>Genomic Encyclopedia of Type Strains, Phase IV (KMG-IV): sequencing the most valuable type-strain genomes for metagenomic binning, comparative biology and taxonomic classification.</title>
        <authorList>
            <person name="Goeker M."/>
        </authorList>
    </citation>
    <scope>NUCLEOTIDE SEQUENCE [LARGE SCALE GENOMIC DNA]</scope>
    <source>
        <strain evidence="2 3">DSM 26385</strain>
    </source>
</reference>
<dbReference type="InterPro" id="IPR010982">
    <property type="entry name" value="Lambda_DNA-bd_dom_sf"/>
</dbReference>
<name>A0A7W6K4I1_9HYPH</name>
<dbReference type="GO" id="GO:0003677">
    <property type="term" value="F:DNA binding"/>
    <property type="evidence" value="ECO:0007669"/>
    <property type="project" value="UniProtKB-KW"/>
</dbReference>
<evidence type="ECO:0000313" key="2">
    <source>
        <dbReference type="EMBL" id="MBB4105013.1"/>
    </source>
</evidence>
<accession>A0A7W6K4I1</accession>
<dbReference type="RefSeq" id="WP_370686383.1">
    <property type="nucleotide sequence ID" value="NZ_JACIDU010000016.1"/>
</dbReference>
<dbReference type="Proteomes" id="UP000584824">
    <property type="component" value="Unassembled WGS sequence"/>
</dbReference>
<organism evidence="2 3">
    <name type="scientific">Allorhizobium borbori</name>
    <dbReference type="NCBI Taxonomy" id="485907"/>
    <lineage>
        <taxon>Bacteria</taxon>
        <taxon>Pseudomonadati</taxon>
        <taxon>Pseudomonadota</taxon>
        <taxon>Alphaproteobacteria</taxon>
        <taxon>Hyphomicrobiales</taxon>
        <taxon>Rhizobiaceae</taxon>
        <taxon>Rhizobium/Agrobacterium group</taxon>
        <taxon>Allorhizobium</taxon>
    </lineage>
</organism>
<protein>
    <submittedName>
        <fullName evidence="2">DNA-binding LacI/PurR family transcriptional regulator</fullName>
    </submittedName>
</protein>
<dbReference type="InterPro" id="IPR000843">
    <property type="entry name" value="HTH_LacI"/>
</dbReference>
<evidence type="ECO:0000313" key="3">
    <source>
        <dbReference type="Proteomes" id="UP000584824"/>
    </source>
</evidence>
<dbReference type="SUPFAM" id="SSF47413">
    <property type="entry name" value="lambda repressor-like DNA-binding domains"/>
    <property type="match status" value="1"/>
</dbReference>
<dbReference type="Gene3D" id="1.10.260.40">
    <property type="entry name" value="lambda repressor-like DNA-binding domains"/>
    <property type="match status" value="1"/>
</dbReference>
<dbReference type="GO" id="GO:0006355">
    <property type="term" value="P:regulation of DNA-templated transcription"/>
    <property type="evidence" value="ECO:0007669"/>
    <property type="project" value="InterPro"/>
</dbReference>
<dbReference type="AlphaFoldDB" id="A0A7W6K4I1"/>
<gene>
    <name evidence="2" type="ORF">GGQ66_003596</name>
</gene>
<dbReference type="PROSITE" id="PS50932">
    <property type="entry name" value="HTH_LACI_2"/>
    <property type="match status" value="1"/>
</dbReference>
<dbReference type="EMBL" id="JACIDU010000016">
    <property type="protein sequence ID" value="MBB4105013.1"/>
    <property type="molecule type" value="Genomic_DNA"/>
</dbReference>
<comment type="caution">
    <text evidence="2">The sequence shown here is derived from an EMBL/GenBank/DDBJ whole genome shotgun (WGS) entry which is preliminary data.</text>
</comment>
<sequence>MINGKGPVSAETARRVRRAAAEMGYAPGMAEGSAGDHA</sequence>